<dbReference type="GO" id="GO:0016874">
    <property type="term" value="F:ligase activity"/>
    <property type="evidence" value="ECO:0007669"/>
    <property type="project" value="UniProtKB-KW"/>
</dbReference>
<dbReference type="EMBL" id="JACHBR010000004">
    <property type="protein sequence ID" value="MBB5631754.1"/>
    <property type="molecule type" value="Genomic_DNA"/>
</dbReference>
<keyword evidence="2" id="KW-1185">Reference proteome</keyword>
<accession>A0A7W8ZCZ1</accession>
<evidence type="ECO:0000313" key="2">
    <source>
        <dbReference type="Proteomes" id="UP000588112"/>
    </source>
</evidence>
<comment type="caution">
    <text evidence="1">The sequence shown here is derived from an EMBL/GenBank/DDBJ whole genome shotgun (WGS) entry which is preliminary data.</text>
</comment>
<dbReference type="Proteomes" id="UP000588112">
    <property type="component" value="Unassembled WGS sequence"/>
</dbReference>
<sequence length="211" mass="23225">MVTELGASDRMRDHWWWRPGWSVGTRMYTWHVTFGGQAALHQITERYQAALGALPGVDLIPLQWLHLTMQGVGFTDQVPDAEVRKITAAAEEHLTAHPPITFTVGAPIVDPEAILFRVEPADQLRRVRDSVRAAITDVWGAHRVPDAPEWTPHVSLAYSNGEGSAAPYLEAVHGVAADPVTVTVNAVQLIRLDRDTKVYKWDTVASVPLGG</sequence>
<dbReference type="RefSeq" id="WP_184618239.1">
    <property type="nucleotide sequence ID" value="NZ_BOOS01000005.1"/>
</dbReference>
<gene>
    <name evidence="1" type="ORF">BJ981_007540</name>
</gene>
<name>A0A7W8ZCZ1_9ACTN</name>
<protein>
    <submittedName>
        <fullName evidence="1">2'-5' RNA ligase</fullName>
    </submittedName>
</protein>
<reference evidence="1 2" key="1">
    <citation type="submission" date="2020-08" db="EMBL/GenBank/DDBJ databases">
        <title>Sequencing the genomes of 1000 actinobacteria strains.</title>
        <authorList>
            <person name="Klenk H.-P."/>
        </authorList>
    </citation>
    <scope>NUCLEOTIDE SEQUENCE [LARGE SCALE GENOMIC DNA]</scope>
    <source>
        <strain evidence="1 2">DSM 45790</strain>
    </source>
</reference>
<dbReference type="InterPro" id="IPR009097">
    <property type="entry name" value="Cyclic_Pdiesterase"/>
</dbReference>
<proteinExistence type="predicted"/>
<dbReference type="Gene3D" id="3.90.1140.10">
    <property type="entry name" value="Cyclic phosphodiesterase"/>
    <property type="match status" value="1"/>
</dbReference>
<organism evidence="1 2">
    <name type="scientific">Sphaerisporangium krabiense</name>
    <dbReference type="NCBI Taxonomy" id="763782"/>
    <lineage>
        <taxon>Bacteria</taxon>
        <taxon>Bacillati</taxon>
        <taxon>Actinomycetota</taxon>
        <taxon>Actinomycetes</taxon>
        <taxon>Streptosporangiales</taxon>
        <taxon>Streptosporangiaceae</taxon>
        <taxon>Sphaerisporangium</taxon>
    </lineage>
</organism>
<dbReference type="SUPFAM" id="SSF55144">
    <property type="entry name" value="LigT-like"/>
    <property type="match status" value="1"/>
</dbReference>
<dbReference type="AlphaFoldDB" id="A0A7W8ZCZ1"/>
<evidence type="ECO:0000313" key="1">
    <source>
        <dbReference type="EMBL" id="MBB5631754.1"/>
    </source>
</evidence>
<keyword evidence="1" id="KW-0436">Ligase</keyword>
<dbReference type="Pfam" id="PF13563">
    <property type="entry name" value="2_5_RNA_ligase2"/>
    <property type="match status" value="1"/>
</dbReference>